<proteinExistence type="predicted"/>
<dbReference type="Proteomes" id="UP000245678">
    <property type="component" value="Unassembled WGS sequence"/>
</dbReference>
<organism evidence="2 3">
    <name type="scientific">Mucilaginibacter oryzae</name>
    <dbReference type="NCBI Taxonomy" id="468058"/>
    <lineage>
        <taxon>Bacteria</taxon>
        <taxon>Pseudomonadati</taxon>
        <taxon>Bacteroidota</taxon>
        <taxon>Sphingobacteriia</taxon>
        <taxon>Sphingobacteriales</taxon>
        <taxon>Sphingobacteriaceae</taxon>
        <taxon>Mucilaginibacter</taxon>
    </lineage>
</organism>
<keyword evidence="3" id="KW-1185">Reference proteome</keyword>
<protein>
    <submittedName>
        <fullName evidence="2">Anti-sigma B factor antagonist</fullName>
    </submittedName>
</protein>
<name>A0A316HFF5_9SPHI</name>
<reference evidence="2 3" key="1">
    <citation type="submission" date="2018-05" db="EMBL/GenBank/DDBJ databases">
        <title>Genomic Encyclopedia of Archaeal and Bacterial Type Strains, Phase II (KMG-II): from individual species to whole genera.</title>
        <authorList>
            <person name="Goeker M."/>
        </authorList>
    </citation>
    <scope>NUCLEOTIDE SEQUENCE [LARGE SCALE GENOMIC DNA]</scope>
    <source>
        <strain evidence="2 3">DSM 19975</strain>
    </source>
</reference>
<dbReference type="PANTHER" id="PTHR33495">
    <property type="entry name" value="ANTI-SIGMA FACTOR ANTAGONIST TM_1081-RELATED-RELATED"/>
    <property type="match status" value="1"/>
</dbReference>
<evidence type="ECO:0000313" key="3">
    <source>
        <dbReference type="Proteomes" id="UP000245678"/>
    </source>
</evidence>
<dbReference type="InterPro" id="IPR002645">
    <property type="entry name" value="STAS_dom"/>
</dbReference>
<evidence type="ECO:0000259" key="1">
    <source>
        <dbReference type="PROSITE" id="PS50801"/>
    </source>
</evidence>
<sequence>MILQTSPLNNALVATVQIKEGNMALADEFKTELLTLIDNGNQYIIINFEHVIYVDSSFLGALVSALKHAMNKGADIAVVGLNKDIKSLFQLVRLDKVFKIYTSAQQALNGA</sequence>
<dbReference type="PANTHER" id="PTHR33495:SF2">
    <property type="entry name" value="ANTI-SIGMA FACTOR ANTAGONIST TM_1081-RELATED"/>
    <property type="match status" value="1"/>
</dbReference>
<dbReference type="AlphaFoldDB" id="A0A316HFF5"/>
<dbReference type="InterPro" id="IPR036513">
    <property type="entry name" value="STAS_dom_sf"/>
</dbReference>
<evidence type="ECO:0000313" key="2">
    <source>
        <dbReference type="EMBL" id="PWK78781.1"/>
    </source>
</evidence>
<dbReference type="SUPFAM" id="SSF52091">
    <property type="entry name" value="SpoIIaa-like"/>
    <property type="match status" value="1"/>
</dbReference>
<feature type="domain" description="STAS" evidence="1">
    <location>
        <begin position="26"/>
        <end position="111"/>
    </location>
</feature>
<dbReference type="Pfam" id="PF01740">
    <property type="entry name" value="STAS"/>
    <property type="match status" value="1"/>
</dbReference>
<dbReference type="Gene3D" id="3.30.750.24">
    <property type="entry name" value="STAS domain"/>
    <property type="match status" value="1"/>
</dbReference>
<dbReference type="GO" id="GO:0043856">
    <property type="term" value="F:anti-sigma factor antagonist activity"/>
    <property type="evidence" value="ECO:0007669"/>
    <property type="project" value="TreeGrafter"/>
</dbReference>
<comment type="caution">
    <text evidence="2">The sequence shown here is derived from an EMBL/GenBank/DDBJ whole genome shotgun (WGS) entry which is preliminary data.</text>
</comment>
<accession>A0A316HFF5</accession>
<dbReference type="CDD" id="cd07043">
    <property type="entry name" value="STAS_anti-anti-sigma_factors"/>
    <property type="match status" value="1"/>
</dbReference>
<dbReference type="PROSITE" id="PS50801">
    <property type="entry name" value="STAS"/>
    <property type="match status" value="1"/>
</dbReference>
<dbReference type="EMBL" id="QGHA01000002">
    <property type="protein sequence ID" value="PWK78781.1"/>
    <property type="molecule type" value="Genomic_DNA"/>
</dbReference>
<gene>
    <name evidence="2" type="ORF">LX99_01233</name>
</gene>
<dbReference type="RefSeq" id="WP_109607067.1">
    <property type="nucleotide sequence ID" value="NZ_QGHA01000002.1"/>
</dbReference>